<dbReference type="InterPro" id="IPR027417">
    <property type="entry name" value="P-loop_NTPase"/>
</dbReference>
<dbReference type="Proteomes" id="UP000217076">
    <property type="component" value="Unassembled WGS sequence"/>
</dbReference>
<dbReference type="GO" id="GO:0046872">
    <property type="term" value="F:metal ion binding"/>
    <property type="evidence" value="ECO:0007669"/>
    <property type="project" value="UniProtKB-KW"/>
</dbReference>
<evidence type="ECO:0000256" key="6">
    <source>
        <dbReference type="ARBA" id="ARBA00023134"/>
    </source>
</evidence>
<feature type="binding site" evidence="7">
    <location>
        <begin position="245"/>
        <end position="251"/>
    </location>
    <ligand>
        <name>GTP</name>
        <dbReference type="ChEBI" id="CHEBI:37565"/>
    </ligand>
</feature>
<evidence type="ECO:0000256" key="1">
    <source>
        <dbReference type="ARBA" id="ARBA00011043"/>
    </source>
</evidence>
<name>A0A1G8DT89_9PROT</name>
<evidence type="ECO:0000313" key="10">
    <source>
        <dbReference type="EMBL" id="SDH60649.1"/>
    </source>
</evidence>
<dbReference type="GO" id="GO:0002098">
    <property type="term" value="P:tRNA wobble uridine modification"/>
    <property type="evidence" value="ECO:0007669"/>
    <property type="project" value="TreeGrafter"/>
</dbReference>
<keyword evidence="2 7" id="KW-0819">tRNA processing</keyword>
<dbReference type="InterPro" id="IPR027266">
    <property type="entry name" value="TrmE/GcvT-like"/>
</dbReference>
<comment type="caution">
    <text evidence="7">Lacks conserved residue(s) required for the propagation of feature annotation.</text>
</comment>
<dbReference type="CDD" id="cd04164">
    <property type="entry name" value="trmE"/>
    <property type="match status" value="1"/>
</dbReference>
<evidence type="ECO:0000313" key="11">
    <source>
        <dbReference type="Proteomes" id="UP000217076"/>
    </source>
</evidence>
<evidence type="ECO:0000256" key="8">
    <source>
        <dbReference type="RuleBase" id="RU003313"/>
    </source>
</evidence>
<dbReference type="InterPro" id="IPR025867">
    <property type="entry name" value="MnmE_helical"/>
</dbReference>
<evidence type="ECO:0000256" key="7">
    <source>
        <dbReference type="HAMAP-Rule" id="MF_00379"/>
    </source>
</evidence>
<dbReference type="CDD" id="cd14858">
    <property type="entry name" value="TrmE_N"/>
    <property type="match status" value="1"/>
</dbReference>
<feature type="binding site" evidence="7">
    <location>
        <position position="80"/>
    </location>
    <ligand>
        <name>(6S)-5-formyl-5,6,7,8-tetrahydrofolate</name>
        <dbReference type="ChEBI" id="CHEBI:57457"/>
    </ligand>
</feature>
<keyword evidence="7" id="KW-0460">Magnesium</keyword>
<dbReference type="NCBIfam" id="NF003661">
    <property type="entry name" value="PRK05291.1-3"/>
    <property type="match status" value="1"/>
</dbReference>
<dbReference type="InterPro" id="IPR018948">
    <property type="entry name" value="GTP-bd_TrmE_N"/>
</dbReference>
<dbReference type="Pfam" id="PF01926">
    <property type="entry name" value="MMR_HSR1"/>
    <property type="match status" value="1"/>
</dbReference>
<dbReference type="PANTHER" id="PTHR42714">
    <property type="entry name" value="TRNA MODIFICATION GTPASE GTPBP3"/>
    <property type="match status" value="1"/>
</dbReference>
<comment type="subunit">
    <text evidence="7">Homodimer. Heterotetramer of two MnmE and two MnmG subunits.</text>
</comment>
<dbReference type="GO" id="GO:0005737">
    <property type="term" value="C:cytoplasm"/>
    <property type="evidence" value="ECO:0007669"/>
    <property type="project" value="UniProtKB-SubCell"/>
</dbReference>
<dbReference type="Gene3D" id="3.40.50.300">
    <property type="entry name" value="P-loop containing nucleotide triphosphate hydrolases"/>
    <property type="match status" value="1"/>
</dbReference>
<dbReference type="InterPro" id="IPR006073">
    <property type="entry name" value="GTP-bd"/>
</dbReference>
<evidence type="ECO:0000256" key="4">
    <source>
        <dbReference type="ARBA" id="ARBA00022801"/>
    </source>
</evidence>
<feature type="domain" description="TrmE-type G" evidence="9">
    <location>
        <begin position="216"/>
        <end position="368"/>
    </location>
</feature>
<organism evidence="10 11">
    <name type="scientific">Roseospirillum parvum</name>
    <dbReference type="NCBI Taxonomy" id="83401"/>
    <lineage>
        <taxon>Bacteria</taxon>
        <taxon>Pseudomonadati</taxon>
        <taxon>Pseudomonadota</taxon>
        <taxon>Alphaproteobacteria</taxon>
        <taxon>Rhodospirillales</taxon>
        <taxon>Rhodospirillaceae</taxon>
        <taxon>Roseospirillum</taxon>
    </lineage>
</organism>
<dbReference type="GO" id="GO:0003924">
    <property type="term" value="F:GTPase activity"/>
    <property type="evidence" value="ECO:0007669"/>
    <property type="project" value="UniProtKB-UniRule"/>
</dbReference>
<dbReference type="FunFam" id="3.30.1360.120:FF:000007">
    <property type="entry name" value="tRNA modification GTPase GTPBP3, mitochondrial"/>
    <property type="match status" value="1"/>
</dbReference>
<evidence type="ECO:0000256" key="5">
    <source>
        <dbReference type="ARBA" id="ARBA00022958"/>
    </source>
</evidence>
<comment type="function">
    <text evidence="7">Exhibits a very high intrinsic GTPase hydrolysis rate. Involved in the addition of a carboxymethylaminomethyl (cmnm) group at the wobble position (U34) of certain tRNAs, forming tRNA-cmnm(5)s(2)U34.</text>
</comment>
<keyword evidence="7" id="KW-0963">Cytoplasm</keyword>
<dbReference type="Pfam" id="PF10396">
    <property type="entry name" value="TrmE_N"/>
    <property type="match status" value="1"/>
</dbReference>
<dbReference type="Gene3D" id="3.30.1360.120">
    <property type="entry name" value="Probable tRNA modification gtpase trme, domain 1"/>
    <property type="match status" value="1"/>
</dbReference>
<evidence type="ECO:0000259" key="9">
    <source>
        <dbReference type="PROSITE" id="PS51709"/>
    </source>
</evidence>
<comment type="cofactor">
    <cofactor evidence="7">
        <name>K(+)</name>
        <dbReference type="ChEBI" id="CHEBI:29103"/>
    </cofactor>
    <text evidence="7">Binds 1 potassium ion per subunit.</text>
</comment>
<gene>
    <name evidence="7" type="primary">mnmE</name>
    <name evidence="7" type="synonym">trmE</name>
    <name evidence="10" type="ORF">SAMN05421742_108107</name>
</gene>
<sequence>MTRAATIFAEATPSGAGALAVIRISGPQARQTLGRLGASVPEPRKAALRHLKGEDGQTLDHALVLFFPGPNSYTGEDVVELHVHGGRAVRRAVLGALASMPGVTPAEPGAFTRRAFEAGRLDLTQAEAVADLVAAETEAQRRQALRQLDGGLSARSEAWREVVLGVLADMEAHLDFSDEAEVEASSPAVADPLTRLLGEITEELAAGHRGERIREGIEVAVVGPPNAGKSSLVNALARREVAIVADSPGTTRDVIEVSLDLGGFAITLCDTAGLRETTDTVEKEGVRRALDRAAAADLSVMVLSGPEIGELSADLERHAAAADLVLVNKVDLLERVPAVVAGQPAIPVSVRSGKGLDRFEEVLAQTVAARYADTVVAAPVTRLRHRDALEQAASALARALGGDMATAPELVTEDVRLAARHLGRIAGRVDVEDVLDRIFSGFCIGK</sequence>
<feature type="binding site" evidence="7">
    <location>
        <begin position="270"/>
        <end position="273"/>
    </location>
    <ligand>
        <name>GTP</name>
        <dbReference type="ChEBI" id="CHEBI:37565"/>
    </ligand>
</feature>
<dbReference type="EMBL" id="FNCV01000008">
    <property type="protein sequence ID" value="SDH60649.1"/>
    <property type="molecule type" value="Genomic_DNA"/>
</dbReference>
<dbReference type="SUPFAM" id="SSF116878">
    <property type="entry name" value="TrmE connector domain"/>
    <property type="match status" value="1"/>
</dbReference>
<dbReference type="PANTHER" id="PTHR42714:SF2">
    <property type="entry name" value="TRNA MODIFICATION GTPASE GTPBP3, MITOCHONDRIAL"/>
    <property type="match status" value="1"/>
</dbReference>
<dbReference type="RefSeq" id="WP_092620632.1">
    <property type="nucleotide sequence ID" value="NZ_FNCV01000008.1"/>
</dbReference>
<dbReference type="GO" id="GO:0005525">
    <property type="term" value="F:GTP binding"/>
    <property type="evidence" value="ECO:0007669"/>
    <property type="project" value="UniProtKB-UniRule"/>
</dbReference>
<feature type="binding site" evidence="7">
    <location>
        <position position="251"/>
    </location>
    <ligand>
        <name>Mg(2+)</name>
        <dbReference type="ChEBI" id="CHEBI:18420"/>
    </ligand>
</feature>
<keyword evidence="4 7" id="KW-0378">Hydrolase</keyword>
<dbReference type="Pfam" id="PF12631">
    <property type="entry name" value="MnmE_helical"/>
    <property type="match status" value="1"/>
</dbReference>
<dbReference type="SUPFAM" id="SSF52540">
    <property type="entry name" value="P-loop containing nucleoside triphosphate hydrolases"/>
    <property type="match status" value="1"/>
</dbReference>
<dbReference type="InterPro" id="IPR031168">
    <property type="entry name" value="G_TrmE"/>
</dbReference>
<evidence type="ECO:0000256" key="2">
    <source>
        <dbReference type="ARBA" id="ARBA00022694"/>
    </source>
</evidence>
<keyword evidence="3 7" id="KW-0547">Nucleotide-binding</keyword>
<feature type="binding site" evidence="7">
    <location>
        <position position="230"/>
    </location>
    <ligand>
        <name>Mg(2+)</name>
        <dbReference type="ChEBI" id="CHEBI:18420"/>
    </ligand>
</feature>
<reference evidence="11" key="1">
    <citation type="submission" date="2016-10" db="EMBL/GenBank/DDBJ databases">
        <authorList>
            <person name="Varghese N."/>
            <person name="Submissions S."/>
        </authorList>
    </citation>
    <scope>NUCLEOTIDE SEQUENCE [LARGE SCALE GENOMIC DNA]</scope>
    <source>
        <strain evidence="11">930I</strain>
    </source>
</reference>
<keyword evidence="11" id="KW-1185">Reference proteome</keyword>
<keyword evidence="5 7" id="KW-0630">Potassium</keyword>
<proteinExistence type="inferred from homology"/>
<dbReference type="GO" id="GO:0030488">
    <property type="term" value="P:tRNA methylation"/>
    <property type="evidence" value="ECO:0007669"/>
    <property type="project" value="TreeGrafter"/>
</dbReference>
<dbReference type="AlphaFoldDB" id="A0A1G8DT89"/>
<dbReference type="NCBIfam" id="TIGR00450">
    <property type="entry name" value="mnmE_trmE_thdF"/>
    <property type="match status" value="1"/>
</dbReference>
<feature type="binding site" evidence="7">
    <location>
        <begin position="226"/>
        <end position="231"/>
    </location>
    <ligand>
        <name>GTP</name>
        <dbReference type="ChEBI" id="CHEBI:37565"/>
    </ligand>
</feature>
<accession>A0A1G8DT89</accession>
<protein>
    <recommendedName>
        <fullName evidence="7">tRNA modification GTPase MnmE</fullName>
        <ecNumber evidence="7">3.6.-.-</ecNumber>
    </recommendedName>
</protein>
<dbReference type="InterPro" id="IPR005225">
    <property type="entry name" value="Small_GTP-bd"/>
</dbReference>
<dbReference type="EC" id="3.6.-.-" evidence="7"/>
<dbReference type="PROSITE" id="PS51709">
    <property type="entry name" value="G_TRME"/>
    <property type="match status" value="1"/>
</dbReference>
<keyword evidence="6 7" id="KW-0342">GTP-binding</keyword>
<dbReference type="NCBIfam" id="TIGR00231">
    <property type="entry name" value="small_GTP"/>
    <property type="match status" value="1"/>
</dbReference>
<evidence type="ECO:0000256" key="3">
    <source>
        <dbReference type="ARBA" id="ARBA00022741"/>
    </source>
</evidence>
<dbReference type="HAMAP" id="MF_00379">
    <property type="entry name" value="GTPase_MnmE"/>
    <property type="match status" value="1"/>
</dbReference>
<keyword evidence="7" id="KW-0479">Metal-binding</keyword>
<dbReference type="InterPro" id="IPR027368">
    <property type="entry name" value="MnmE_dom2"/>
</dbReference>
<comment type="similarity">
    <text evidence="1 7 8">Belongs to the TRAFAC class TrmE-Era-EngA-EngB-Septin-like GTPase superfamily. TrmE GTPase family.</text>
</comment>
<feature type="binding site" evidence="7">
    <location>
        <position position="23"/>
    </location>
    <ligand>
        <name>(6S)-5-formyl-5,6,7,8-tetrahydrofolate</name>
        <dbReference type="ChEBI" id="CHEBI:57457"/>
    </ligand>
</feature>
<dbReference type="Gene3D" id="1.20.120.430">
    <property type="entry name" value="tRNA modification GTPase MnmE domain 2"/>
    <property type="match status" value="1"/>
</dbReference>
<feature type="binding site" evidence="7">
    <location>
        <position position="120"/>
    </location>
    <ligand>
        <name>(6S)-5-formyl-5,6,7,8-tetrahydrofolate</name>
        <dbReference type="ChEBI" id="CHEBI:57457"/>
    </ligand>
</feature>
<dbReference type="InterPro" id="IPR004520">
    <property type="entry name" value="GTPase_MnmE"/>
</dbReference>
<comment type="subcellular location">
    <subcellularLocation>
        <location evidence="7">Cytoplasm</location>
    </subcellularLocation>
</comment>
<feature type="binding site" evidence="7">
    <location>
        <position position="446"/>
    </location>
    <ligand>
        <name>(6S)-5-formyl-5,6,7,8-tetrahydrofolate</name>
        <dbReference type="ChEBI" id="CHEBI:57457"/>
    </ligand>
</feature>
<dbReference type="STRING" id="83401.SAMN05421742_108107"/>
<dbReference type="OrthoDB" id="9805918at2"/>